<gene>
    <name evidence="2" type="ORF">EV675_0698</name>
</gene>
<dbReference type="Proteomes" id="UP000292445">
    <property type="component" value="Unassembled WGS sequence"/>
</dbReference>
<feature type="domain" description="HTH cro/C1-type" evidence="1">
    <location>
        <begin position="2"/>
        <end position="56"/>
    </location>
</feature>
<accession>A0A4Q7NIE2</accession>
<dbReference type="AlphaFoldDB" id="A0A4Q7NIE2"/>
<comment type="caution">
    <text evidence="2">The sequence shown here is derived from an EMBL/GenBank/DDBJ whole genome shotgun (WGS) entry which is preliminary data.</text>
</comment>
<dbReference type="PROSITE" id="PS50943">
    <property type="entry name" value="HTH_CROC1"/>
    <property type="match status" value="1"/>
</dbReference>
<evidence type="ECO:0000259" key="1">
    <source>
        <dbReference type="PROSITE" id="PS50943"/>
    </source>
</evidence>
<organism evidence="2 3">
    <name type="scientific">Pigmentiphaga kullae</name>
    <dbReference type="NCBI Taxonomy" id="151784"/>
    <lineage>
        <taxon>Bacteria</taxon>
        <taxon>Pseudomonadati</taxon>
        <taxon>Pseudomonadota</taxon>
        <taxon>Betaproteobacteria</taxon>
        <taxon>Burkholderiales</taxon>
        <taxon>Alcaligenaceae</taxon>
        <taxon>Pigmentiphaga</taxon>
    </lineage>
</organism>
<proteinExistence type="predicted"/>
<dbReference type="GO" id="GO:0003677">
    <property type="term" value="F:DNA binding"/>
    <property type="evidence" value="ECO:0007669"/>
    <property type="project" value="InterPro"/>
</dbReference>
<dbReference type="CDD" id="cd00093">
    <property type="entry name" value="HTH_XRE"/>
    <property type="match status" value="1"/>
</dbReference>
<sequence>MLVSRRKSMGLSQTVVASRLGISQNRLSELEKNPAHLTLDRLLALTAILGLDLVLQEKGKPSTAGVEW</sequence>
<keyword evidence="3" id="KW-1185">Reference proteome</keyword>
<dbReference type="SUPFAM" id="SSF47413">
    <property type="entry name" value="lambda repressor-like DNA-binding domains"/>
    <property type="match status" value="1"/>
</dbReference>
<dbReference type="Gene3D" id="1.10.260.40">
    <property type="entry name" value="lambda repressor-like DNA-binding domains"/>
    <property type="match status" value="1"/>
</dbReference>
<dbReference type="InterPro" id="IPR001387">
    <property type="entry name" value="Cro/C1-type_HTH"/>
</dbReference>
<evidence type="ECO:0000313" key="2">
    <source>
        <dbReference type="EMBL" id="RZS84679.1"/>
    </source>
</evidence>
<name>A0A4Q7NIE2_9BURK</name>
<evidence type="ECO:0000313" key="3">
    <source>
        <dbReference type="Proteomes" id="UP000292445"/>
    </source>
</evidence>
<dbReference type="EMBL" id="SGXC01000001">
    <property type="protein sequence ID" value="RZS84679.1"/>
    <property type="molecule type" value="Genomic_DNA"/>
</dbReference>
<dbReference type="InterPro" id="IPR010982">
    <property type="entry name" value="Lambda_DNA-bd_dom_sf"/>
</dbReference>
<dbReference type="SMART" id="SM00530">
    <property type="entry name" value="HTH_XRE"/>
    <property type="match status" value="1"/>
</dbReference>
<reference evidence="2 3" key="1">
    <citation type="submission" date="2019-02" db="EMBL/GenBank/DDBJ databases">
        <title>Genomic Encyclopedia of Type Strains, Phase IV (KMG-IV): sequencing the most valuable type-strain genomes for metagenomic binning, comparative biology and taxonomic classification.</title>
        <authorList>
            <person name="Goeker M."/>
        </authorList>
    </citation>
    <scope>NUCLEOTIDE SEQUENCE [LARGE SCALE GENOMIC DNA]</scope>
    <source>
        <strain evidence="2 3">K24</strain>
    </source>
</reference>
<protein>
    <submittedName>
        <fullName evidence="2">HTH-type transcriptional regulator/antitoxin HipB</fullName>
    </submittedName>
</protein>
<dbReference type="Pfam" id="PF01381">
    <property type="entry name" value="HTH_3"/>
    <property type="match status" value="1"/>
</dbReference>